<dbReference type="InterPro" id="IPR012347">
    <property type="entry name" value="Ferritin-like"/>
</dbReference>
<gene>
    <name evidence="2" type="ORF">ANME2D_02228</name>
</gene>
<dbReference type="Proteomes" id="UP000027153">
    <property type="component" value="Unassembled WGS sequence"/>
</dbReference>
<accession>A0A062V2A9</accession>
<dbReference type="PANTHER" id="PTHR36933">
    <property type="entry name" value="SLL0788 PROTEIN"/>
    <property type="match status" value="1"/>
</dbReference>
<evidence type="ECO:0000313" key="2">
    <source>
        <dbReference type="EMBL" id="KCZ71497.1"/>
    </source>
</evidence>
<organism evidence="2 3">
    <name type="scientific">Candidatus Methanoperedens nitratireducens</name>
    <dbReference type="NCBI Taxonomy" id="1392998"/>
    <lineage>
        <taxon>Archaea</taxon>
        <taxon>Methanobacteriati</taxon>
        <taxon>Methanobacteriota</taxon>
        <taxon>Stenosarchaea group</taxon>
        <taxon>Methanomicrobia</taxon>
        <taxon>Methanosarcinales</taxon>
        <taxon>ANME-2 cluster</taxon>
        <taxon>Candidatus Methanoperedentaceae</taxon>
        <taxon>Candidatus Methanoperedens</taxon>
    </lineage>
</organism>
<dbReference type="EMBL" id="JMIY01000005">
    <property type="protein sequence ID" value="KCZ71497.1"/>
    <property type="molecule type" value="Genomic_DNA"/>
</dbReference>
<comment type="caution">
    <text evidence="2">The sequence shown here is derived from an EMBL/GenBank/DDBJ whole genome shotgun (WGS) entry which is preliminary data.</text>
</comment>
<dbReference type="Gene3D" id="1.20.1260.10">
    <property type="match status" value="1"/>
</dbReference>
<proteinExistence type="predicted"/>
<dbReference type="RefSeq" id="WP_052368842.1">
    <property type="nucleotide sequence ID" value="NZ_JMIY01000005.1"/>
</dbReference>
<sequence length="241" mass="27345">MKNKMITMASIIGIILVSGTTSAMAQHMSGRNTGDMQNHKYIPERMTDMNADCPEDMMSSKANNTMMGGGMMGGMMGDIDRNFIEHMIPHHQMAVMMADLALQKAEHEELKQLAADIKITQTREINDMRSWYKSWYGTEVPTNSTGMGKGMMGEDVNIESLKNADPFDKEFIEQMIHHHQMAVMMADHALQKAEREELKQLAADIKTAQTREINDMRSWYKSWYGVEVPMNSMGRCMMTST</sequence>
<evidence type="ECO:0000313" key="3">
    <source>
        <dbReference type="Proteomes" id="UP000027153"/>
    </source>
</evidence>
<dbReference type="PATRIC" id="fig|1392998.3.peg.2226"/>
<dbReference type="AlphaFoldDB" id="A0A062V2A9"/>
<name>A0A062V2A9_9EURY</name>
<protein>
    <recommendedName>
        <fullName evidence="1">DUF305 domain-containing protein</fullName>
    </recommendedName>
</protein>
<dbReference type="InterPro" id="IPR005183">
    <property type="entry name" value="DUF305_CopM-like"/>
</dbReference>
<evidence type="ECO:0000259" key="1">
    <source>
        <dbReference type="Pfam" id="PF03713"/>
    </source>
</evidence>
<dbReference type="OrthoDB" id="359431at2157"/>
<dbReference type="PANTHER" id="PTHR36933:SF1">
    <property type="entry name" value="SLL0788 PROTEIN"/>
    <property type="match status" value="1"/>
</dbReference>
<dbReference type="Pfam" id="PF03713">
    <property type="entry name" value="DUF305"/>
    <property type="match status" value="1"/>
</dbReference>
<reference evidence="2 3" key="1">
    <citation type="journal article" date="2013" name="Nature">
        <title>Anaerobic oxidation of methane coupled to nitrate reduction in a novel archaeal lineage.</title>
        <authorList>
            <person name="Haroon M.F."/>
            <person name="Hu S."/>
            <person name="Shi Y."/>
            <person name="Imelfort M."/>
            <person name="Keller J."/>
            <person name="Hugenholtz P."/>
            <person name="Yuan Z."/>
            <person name="Tyson G.W."/>
        </authorList>
    </citation>
    <scope>NUCLEOTIDE SEQUENCE [LARGE SCALE GENOMIC DNA]</scope>
    <source>
        <strain evidence="2 3">ANME-2d</strain>
    </source>
</reference>
<feature type="domain" description="DUF305" evidence="1">
    <location>
        <begin position="80"/>
        <end position="220"/>
    </location>
</feature>
<keyword evidence="3" id="KW-1185">Reference proteome</keyword>